<name>A0A0G0FHC6_9BACT</name>
<dbReference type="Proteomes" id="UP000034508">
    <property type="component" value="Unassembled WGS sequence"/>
</dbReference>
<gene>
    <name evidence="6" type="ORF">US31_C0004G0010</name>
</gene>
<dbReference type="CDD" id="cd04186">
    <property type="entry name" value="GT_2_like_c"/>
    <property type="match status" value="1"/>
</dbReference>
<feature type="transmembrane region" description="Helical" evidence="4">
    <location>
        <begin position="254"/>
        <end position="274"/>
    </location>
</feature>
<keyword evidence="4" id="KW-0812">Transmembrane</keyword>
<evidence type="ECO:0000256" key="3">
    <source>
        <dbReference type="ARBA" id="ARBA00022679"/>
    </source>
</evidence>
<comment type="similarity">
    <text evidence="1">Belongs to the glycosyltransferase 2 family.</text>
</comment>
<evidence type="ECO:0000313" key="7">
    <source>
        <dbReference type="Proteomes" id="UP000034508"/>
    </source>
</evidence>
<keyword evidence="3 6" id="KW-0808">Transferase</keyword>
<proteinExistence type="inferred from homology"/>
<protein>
    <submittedName>
        <fullName evidence="6">Glycosyl transferase family 2</fullName>
    </submittedName>
</protein>
<reference evidence="6 7" key="1">
    <citation type="journal article" date="2015" name="Nature">
        <title>rRNA introns, odd ribosomes, and small enigmatic genomes across a large radiation of phyla.</title>
        <authorList>
            <person name="Brown C.T."/>
            <person name="Hug L.A."/>
            <person name="Thomas B.C."/>
            <person name="Sharon I."/>
            <person name="Castelle C.J."/>
            <person name="Singh A."/>
            <person name="Wilkins M.J."/>
            <person name="Williams K.H."/>
            <person name="Banfield J.F."/>
        </authorList>
    </citation>
    <scope>NUCLEOTIDE SEQUENCE [LARGE SCALE GENOMIC DNA]</scope>
</reference>
<evidence type="ECO:0000256" key="4">
    <source>
        <dbReference type="SAM" id="Phobius"/>
    </source>
</evidence>
<comment type="caution">
    <text evidence="6">The sequence shown here is derived from an EMBL/GenBank/DDBJ whole genome shotgun (WGS) entry which is preliminary data.</text>
</comment>
<dbReference type="EMBL" id="LBSM01000004">
    <property type="protein sequence ID" value="KKQ18448.1"/>
    <property type="molecule type" value="Genomic_DNA"/>
</dbReference>
<dbReference type="InterPro" id="IPR001173">
    <property type="entry name" value="Glyco_trans_2-like"/>
</dbReference>
<dbReference type="PANTHER" id="PTHR43179:SF12">
    <property type="entry name" value="GALACTOFURANOSYLTRANSFERASE GLFT2"/>
    <property type="match status" value="1"/>
</dbReference>
<accession>A0A0G0FHC6</accession>
<evidence type="ECO:0000259" key="5">
    <source>
        <dbReference type="Pfam" id="PF00535"/>
    </source>
</evidence>
<dbReference type="Pfam" id="PF00535">
    <property type="entry name" value="Glycos_transf_2"/>
    <property type="match status" value="1"/>
</dbReference>
<dbReference type="SUPFAM" id="SSF53448">
    <property type="entry name" value="Nucleotide-diphospho-sugar transferases"/>
    <property type="match status" value="1"/>
</dbReference>
<evidence type="ECO:0000256" key="1">
    <source>
        <dbReference type="ARBA" id="ARBA00006739"/>
    </source>
</evidence>
<dbReference type="GO" id="GO:0016757">
    <property type="term" value="F:glycosyltransferase activity"/>
    <property type="evidence" value="ECO:0007669"/>
    <property type="project" value="UniProtKB-KW"/>
</dbReference>
<evidence type="ECO:0000313" key="6">
    <source>
        <dbReference type="EMBL" id="KKQ18448.1"/>
    </source>
</evidence>
<dbReference type="AlphaFoldDB" id="A0A0G0FHC6"/>
<dbReference type="PANTHER" id="PTHR43179">
    <property type="entry name" value="RHAMNOSYLTRANSFERASE WBBL"/>
    <property type="match status" value="1"/>
</dbReference>
<evidence type="ECO:0000256" key="2">
    <source>
        <dbReference type="ARBA" id="ARBA00022676"/>
    </source>
</evidence>
<keyword evidence="4" id="KW-1133">Transmembrane helix</keyword>
<dbReference type="Gene3D" id="3.90.550.10">
    <property type="entry name" value="Spore Coat Polysaccharide Biosynthesis Protein SpsA, Chain A"/>
    <property type="match status" value="1"/>
</dbReference>
<sequence length="346" mass="40095">MNKNPLVSIIIVNWNGGKVFVECLKSLSEIDYQDFELIIIDNGSTDGSDRMPQKFNFLSGRCQLIRNKGNVGFAIANNQGLEKSKGKYLLLLNNDTKVEPEFITKLVGRIEKDGSLGVIQPKILLMDKPGYLDNAGSFFTKLGFLYHWGFLQKDGPEFGKEREIFSAKGACMIIRRSIIEKIGLFDNEFVSYFEESDFCWRVWLSGYKVLFYPKAVIYHKVGYTIKKLKVGDINYHYYKNRVCSLIKNLGNNNLIPVLVLHIIASLGIMLVYLVRQHPKNTFMVGKALFWNLQNLPKTLKKREIIQRMRIRSDKELFAILSRPVNLRKHFEDFKRVEKDIKLTKYE</sequence>
<feature type="domain" description="Glycosyltransferase 2-like" evidence="5">
    <location>
        <begin position="8"/>
        <end position="183"/>
    </location>
</feature>
<organism evidence="6 7">
    <name type="scientific">Berkelbacteria bacterium GW2011_GWA1_36_9</name>
    <dbReference type="NCBI Taxonomy" id="1618331"/>
    <lineage>
        <taxon>Bacteria</taxon>
        <taxon>Candidatus Berkelbacteria</taxon>
    </lineage>
</organism>
<keyword evidence="4" id="KW-0472">Membrane</keyword>
<dbReference type="InterPro" id="IPR029044">
    <property type="entry name" value="Nucleotide-diphossugar_trans"/>
</dbReference>
<keyword evidence="2" id="KW-0328">Glycosyltransferase</keyword>